<dbReference type="InterPro" id="IPR042099">
    <property type="entry name" value="ANL_N_sf"/>
</dbReference>
<dbReference type="InterPro" id="IPR017523">
    <property type="entry name" value="Rv3268"/>
</dbReference>
<dbReference type="Proteomes" id="UP000642107">
    <property type="component" value="Unassembled WGS sequence"/>
</dbReference>
<comment type="caution">
    <text evidence="1">The sequence shown here is derived from an EMBL/GenBank/DDBJ whole genome shotgun (WGS) entry which is preliminary data.</text>
</comment>
<organism evidence="1 2">
    <name type="scientific">Flavimobilis rhizosphaerae</name>
    <dbReference type="NCBI Taxonomy" id="2775421"/>
    <lineage>
        <taxon>Bacteria</taxon>
        <taxon>Bacillati</taxon>
        <taxon>Actinomycetota</taxon>
        <taxon>Actinomycetes</taxon>
        <taxon>Micrococcales</taxon>
        <taxon>Jonesiaceae</taxon>
        <taxon>Flavimobilis</taxon>
    </lineage>
</organism>
<proteinExistence type="predicted"/>
<gene>
    <name evidence="1" type="ORF">IGS67_05395</name>
</gene>
<accession>A0ABR9DP78</accession>
<dbReference type="SUPFAM" id="SSF56801">
    <property type="entry name" value="Acetyl-CoA synthetase-like"/>
    <property type="match status" value="1"/>
</dbReference>
<dbReference type="Gene3D" id="3.40.50.12780">
    <property type="entry name" value="N-terminal domain of ligase-like"/>
    <property type="match status" value="1"/>
</dbReference>
<dbReference type="RefSeq" id="WP_192278589.1">
    <property type="nucleotide sequence ID" value="NZ_JACZDF010000002.1"/>
</dbReference>
<dbReference type="NCBIfam" id="TIGR03089">
    <property type="entry name" value="TIGR03089 family protein"/>
    <property type="match status" value="1"/>
</dbReference>
<sequence>MTTSPVAAILATLTQDPGRPRLTWYGPDDERVELSGAVLANWVTKTSNLLVEELDAAPGTVVALDLPAHWRTLVWALAVWRTGVTLSLVSPKDDEVEADVAITHRPEAWASYDVPLVAVALPALARSFGDGLPAGALDAAGAVMTYGDVLGPVIDPVPDSLAIVTGAFRGAVTVSYNDLVDWAESARVAPQGDRILLTSDADCVTCADEPATHHADHLGRRGKLLQTLRSSLNAWSTGGSVVLLDPTQSERIATREARAHLVEIERIGR</sequence>
<evidence type="ECO:0000313" key="1">
    <source>
        <dbReference type="EMBL" id="MBD9698929.1"/>
    </source>
</evidence>
<keyword evidence="2" id="KW-1185">Reference proteome</keyword>
<reference evidence="1 2" key="1">
    <citation type="submission" date="2020-09" db="EMBL/GenBank/DDBJ databases">
        <title>Flavimobilis rhizosphaerae sp. nov., isolated from rhizosphere soil of Spartina alterniflora.</title>
        <authorList>
            <person name="Hanqin C."/>
        </authorList>
    </citation>
    <scope>NUCLEOTIDE SEQUENCE [LARGE SCALE GENOMIC DNA]</scope>
    <source>
        <strain evidence="1 2">GY 10621</strain>
    </source>
</reference>
<evidence type="ECO:0000313" key="2">
    <source>
        <dbReference type="Proteomes" id="UP000642107"/>
    </source>
</evidence>
<protein>
    <submittedName>
        <fullName evidence="1">TIGR03089 family protein</fullName>
    </submittedName>
</protein>
<dbReference type="EMBL" id="JACZDF010000002">
    <property type="protein sequence ID" value="MBD9698929.1"/>
    <property type="molecule type" value="Genomic_DNA"/>
</dbReference>
<name>A0ABR9DP78_9MICO</name>